<gene>
    <name evidence="4 7" type="primary">lptA</name>
    <name evidence="7" type="ORF">EHS89_14505</name>
</gene>
<accession>A0A3P1SMV3</accession>
<keyword evidence="1 4" id="KW-0813">Transport</keyword>
<keyword evidence="3 4" id="KW-0574">Periplasm</keyword>
<evidence type="ECO:0000259" key="6">
    <source>
        <dbReference type="Pfam" id="PF03968"/>
    </source>
</evidence>
<dbReference type="GO" id="GO:0009279">
    <property type="term" value="C:cell outer membrane"/>
    <property type="evidence" value="ECO:0007669"/>
    <property type="project" value="TreeGrafter"/>
</dbReference>
<feature type="compositionally biased region" description="Basic and acidic residues" evidence="5">
    <location>
        <begin position="180"/>
        <end position="192"/>
    </location>
</feature>
<comment type="subunit">
    <text evidence="4">Component of the lipopolysaccharide transport and assembly complex.</text>
</comment>
<dbReference type="GO" id="GO:0001530">
    <property type="term" value="F:lipopolysaccharide binding"/>
    <property type="evidence" value="ECO:0007669"/>
    <property type="project" value="InterPro"/>
</dbReference>
<evidence type="ECO:0000256" key="5">
    <source>
        <dbReference type="SAM" id="MobiDB-lite"/>
    </source>
</evidence>
<dbReference type="HAMAP" id="MF_01914">
    <property type="entry name" value="LPS_assembly_LptA"/>
    <property type="match status" value="1"/>
</dbReference>
<feature type="signal peptide" evidence="4">
    <location>
        <begin position="1"/>
        <end position="23"/>
    </location>
</feature>
<dbReference type="Gene3D" id="2.60.450.10">
    <property type="entry name" value="Lipopolysaccharide (LPS) transport protein A like domain"/>
    <property type="match status" value="1"/>
</dbReference>
<proteinExistence type="inferred from homology"/>
<dbReference type="Pfam" id="PF03968">
    <property type="entry name" value="LptD_N"/>
    <property type="match status" value="1"/>
</dbReference>
<sequence length="192" mass="21086" precursor="true">MSNNTVNRLLTSLMLLLPFNAMALPEDTRKPIHISADTATRNDQTGITIYKGDVELSQGSMRITGQHIELRQTNNGVSAIIAKGGPAHFQQRPAKDKEITHAYGQTLDYNIKTKELNITGQAKVSQGSDSFSGNRIVYDMNNSTVKAFGDNQDQGQRVQMIIQPKASPDSDNAENTNTDTKSKPDPKETNPQ</sequence>
<dbReference type="GO" id="GO:0043165">
    <property type="term" value="P:Gram-negative-bacterium-type cell outer membrane assembly"/>
    <property type="evidence" value="ECO:0007669"/>
    <property type="project" value="UniProtKB-UniRule"/>
</dbReference>
<comment type="subcellular location">
    <subcellularLocation>
        <location evidence="4">Periplasm</location>
    </subcellularLocation>
</comment>
<comment type="caution">
    <text evidence="7">The sequence shown here is derived from an EMBL/GenBank/DDBJ whole genome shotgun (WGS) entry which is preliminary data.</text>
</comment>
<dbReference type="AlphaFoldDB" id="A0A3P1SMV3"/>
<dbReference type="InterPro" id="IPR014340">
    <property type="entry name" value="LptA"/>
</dbReference>
<feature type="domain" description="Organic solvent tolerance-like N-terminal" evidence="6">
    <location>
        <begin position="33"/>
        <end position="142"/>
    </location>
</feature>
<organism evidence="7 8">
    <name type="scientific">Amphritea balenae</name>
    <dbReference type="NCBI Taxonomy" id="452629"/>
    <lineage>
        <taxon>Bacteria</taxon>
        <taxon>Pseudomonadati</taxon>
        <taxon>Pseudomonadota</taxon>
        <taxon>Gammaproteobacteria</taxon>
        <taxon>Oceanospirillales</taxon>
        <taxon>Oceanospirillaceae</taxon>
        <taxon>Amphritea</taxon>
    </lineage>
</organism>
<feature type="chain" id="PRO_5018344846" description="Lipopolysaccharide export system protein LptA" evidence="4">
    <location>
        <begin position="24"/>
        <end position="192"/>
    </location>
</feature>
<dbReference type="GO" id="GO:0015920">
    <property type="term" value="P:lipopolysaccharide transport"/>
    <property type="evidence" value="ECO:0007669"/>
    <property type="project" value="UniProtKB-UniRule"/>
</dbReference>
<dbReference type="InterPro" id="IPR052037">
    <property type="entry name" value="LPS_export_LptA"/>
</dbReference>
<dbReference type="NCBIfam" id="TIGR03002">
    <property type="entry name" value="outer_YhbN_LptA"/>
    <property type="match status" value="1"/>
</dbReference>
<comment type="similarity">
    <text evidence="4">Belongs to the LptA family.</text>
</comment>
<feature type="region of interest" description="Disordered" evidence="5">
    <location>
        <begin position="149"/>
        <end position="192"/>
    </location>
</feature>
<dbReference type="EMBL" id="RQXV01000008">
    <property type="protein sequence ID" value="RRC98299.1"/>
    <property type="molecule type" value="Genomic_DNA"/>
</dbReference>
<dbReference type="InterPro" id="IPR005653">
    <property type="entry name" value="OstA-like_N"/>
</dbReference>
<evidence type="ECO:0000313" key="7">
    <source>
        <dbReference type="EMBL" id="RRC98299.1"/>
    </source>
</evidence>
<evidence type="ECO:0000256" key="4">
    <source>
        <dbReference type="HAMAP-Rule" id="MF_01914"/>
    </source>
</evidence>
<keyword evidence="2 4" id="KW-0732">Signal</keyword>
<evidence type="ECO:0000313" key="8">
    <source>
        <dbReference type="Proteomes" id="UP000267535"/>
    </source>
</evidence>
<protein>
    <recommendedName>
        <fullName evidence="4">Lipopolysaccharide export system protein LptA</fullName>
    </recommendedName>
</protein>
<dbReference type="OrthoDB" id="9795964at2"/>
<name>A0A3P1SMV3_9GAMM</name>
<dbReference type="GO" id="GO:0030288">
    <property type="term" value="C:outer membrane-bounded periplasmic space"/>
    <property type="evidence" value="ECO:0007669"/>
    <property type="project" value="TreeGrafter"/>
</dbReference>
<dbReference type="GO" id="GO:0017089">
    <property type="term" value="F:glycolipid transfer activity"/>
    <property type="evidence" value="ECO:0007669"/>
    <property type="project" value="TreeGrafter"/>
</dbReference>
<feature type="compositionally biased region" description="Polar residues" evidence="5">
    <location>
        <begin position="169"/>
        <end position="179"/>
    </location>
</feature>
<evidence type="ECO:0000256" key="1">
    <source>
        <dbReference type="ARBA" id="ARBA00022448"/>
    </source>
</evidence>
<dbReference type="RefSeq" id="WP_124926880.1">
    <property type="nucleotide sequence ID" value="NZ_BMOH01000007.1"/>
</dbReference>
<evidence type="ECO:0000256" key="3">
    <source>
        <dbReference type="ARBA" id="ARBA00022764"/>
    </source>
</evidence>
<dbReference type="Proteomes" id="UP000267535">
    <property type="component" value="Unassembled WGS sequence"/>
</dbReference>
<dbReference type="PANTHER" id="PTHR36504:SF1">
    <property type="entry name" value="LIPOPOLYSACCHARIDE EXPORT SYSTEM PROTEIN LPTA"/>
    <property type="match status" value="1"/>
</dbReference>
<keyword evidence="8" id="KW-1185">Reference proteome</keyword>
<evidence type="ECO:0000256" key="2">
    <source>
        <dbReference type="ARBA" id="ARBA00022729"/>
    </source>
</evidence>
<dbReference type="PANTHER" id="PTHR36504">
    <property type="entry name" value="LIPOPOLYSACCHARIDE EXPORT SYSTEM PROTEIN LPTA"/>
    <property type="match status" value="1"/>
</dbReference>
<reference evidence="7 8" key="1">
    <citation type="submission" date="2018-11" db="EMBL/GenBank/DDBJ databases">
        <title>The draft genome sequence of Amphritea balenae JAMM 1525T.</title>
        <authorList>
            <person name="Fang Z."/>
            <person name="Zhang Y."/>
            <person name="Han X."/>
        </authorList>
    </citation>
    <scope>NUCLEOTIDE SEQUENCE [LARGE SCALE GENOMIC DNA]</scope>
    <source>
        <strain evidence="7 8">JAMM 1525</strain>
    </source>
</reference>
<comment type="function">
    <text evidence="4">Involved in the assembly of lipopolysaccharide (LPS). Required for the translocation of LPS from the inner membrane to the outer membrane. May form a bridge between the inner membrane and the outer membrane, via interactions with LptC and LptD, thereby facilitating LPS transfer across the periplasm.</text>
</comment>